<keyword evidence="4" id="KW-1185">Reference proteome</keyword>
<gene>
    <name evidence="2" type="primary">rsmJ</name>
    <name evidence="3" type="ORF">IFT38_17970</name>
</gene>
<organism evidence="3 4">
    <name type="scientific">Pseudomonas coleopterorum</name>
    <dbReference type="NCBI Taxonomy" id="1605838"/>
    <lineage>
        <taxon>Bacteria</taxon>
        <taxon>Pseudomonadati</taxon>
        <taxon>Pseudomonadota</taxon>
        <taxon>Gammaproteobacteria</taxon>
        <taxon>Pseudomonadales</taxon>
        <taxon>Pseudomonadaceae</taxon>
        <taxon>Pseudomonas</taxon>
    </lineage>
</organism>
<dbReference type="Proteomes" id="UP000620025">
    <property type="component" value="Unassembled WGS sequence"/>
</dbReference>
<dbReference type="PANTHER" id="PTHR36112">
    <property type="entry name" value="RIBOSOMAL RNA SMALL SUBUNIT METHYLTRANSFERASE J"/>
    <property type="match status" value="1"/>
</dbReference>
<name>A0ABR9C406_9PSED</name>
<evidence type="ECO:0000313" key="4">
    <source>
        <dbReference type="Proteomes" id="UP000620025"/>
    </source>
</evidence>
<evidence type="ECO:0000256" key="2">
    <source>
        <dbReference type="HAMAP-Rule" id="MF_01523"/>
    </source>
</evidence>
<protein>
    <recommendedName>
        <fullName evidence="2">Ribosomal RNA small subunit methyltransferase J</fullName>
        <ecNumber evidence="2">2.1.1.242</ecNumber>
    </recommendedName>
    <alternativeName>
        <fullName evidence="2">16S rRNA m2G1516 methyltransferase</fullName>
    </alternativeName>
    <alternativeName>
        <fullName evidence="2">rRNA (guanine-N(2)-)-methyltransferase</fullName>
    </alternativeName>
</protein>
<accession>A0ABR9C406</accession>
<keyword evidence="2 3" id="KW-0489">Methyltransferase</keyword>
<proteinExistence type="inferred from homology"/>
<comment type="similarity">
    <text evidence="2">Belongs to the methyltransferase superfamily. RsmJ family.</text>
</comment>
<sequence length="282" mass="30504">MPGKVLIGGIRRSFSLRIQESSVEQQAGGRIQVQAQNDACESQAERWAQRLDLPRQLADADFTLLVGDSGLQLQQLGADAPGPVRVDFVEGAVAHRRLYGGGSGQMIAKAVGVQPGVRPRVLDATAGLGKDAFVLASLGCDMSLVERQPIIAALLEDGLDRAQNDPQVGAIVARMRLLKGNSIEVMQQWQGEAPQVIYLDPMFPHREKSALVKKEMRLFRPLVGDDMDAPALLAAALALASHRVVVKRPRKAPCIEGVKPSHALEGKSSRYDIYPKKALKPV</sequence>
<dbReference type="Gene3D" id="3.40.50.150">
    <property type="entry name" value="Vaccinia Virus protein VP39"/>
    <property type="match status" value="1"/>
</dbReference>
<dbReference type="Pfam" id="PF04445">
    <property type="entry name" value="SAM_MT"/>
    <property type="match status" value="1"/>
</dbReference>
<reference evidence="3 4" key="1">
    <citation type="journal article" date="2020" name="FEMS Microbiol. Ecol.">
        <title>Temporal dynamics of bacterial communities during seed development and maturation.</title>
        <authorList>
            <person name="Chesneau G."/>
            <person name="Torres-Cortes G."/>
            <person name="Briand M."/>
            <person name="Darrasse A."/>
            <person name="Preveaux A."/>
            <person name="Marais C."/>
            <person name="Jacques M.A."/>
            <person name="Shade A."/>
            <person name="Barret M."/>
        </authorList>
    </citation>
    <scope>NUCLEOTIDE SEQUENCE [LARGE SCALE GENOMIC DNA]</scope>
    <source>
        <strain evidence="3 4">CFBP13599</strain>
    </source>
</reference>
<comment type="catalytic activity">
    <reaction evidence="2">
        <text>guanosine(1516) in 16S rRNA + S-adenosyl-L-methionine = N(2)-methylguanosine(1516) in 16S rRNA + S-adenosyl-L-homocysteine + H(+)</text>
        <dbReference type="Rhea" id="RHEA:43220"/>
        <dbReference type="Rhea" id="RHEA-COMP:10412"/>
        <dbReference type="Rhea" id="RHEA-COMP:10413"/>
        <dbReference type="ChEBI" id="CHEBI:15378"/>
        <dbReference type="ChEBI" id="CHEBI:57856"/>
        <dbReference type="ChEBI" id="CHEBI:59789"/>
        <dbReference type="ChEBI" id="CHEBI:74269"/>
        <dbReference type="ChEBI" id="CHEBI:74481"/>
        <dbReference type="EC" id="2.1.1.242"/>
    </reaction>
</comment>
<dbReference type="EMBL" id="JACYWZ010000007">
    <property type="protein sequence ID" value="MBD8771433.1"/>
    <property type="molecule type" value="Genomic_DNA"/>
</dbReference>
<comment type="function">
    <text evidence="2">Specifically methylates the guanosine in position 1516 of 16S rRNA.</text>
</comment>
<keyword evidence="2" id="KW-0963">Cytoplasm</keyword>
<keyword evidence="2" id="KW-0949">S-adenosyl-L-methionine</keyword>
<evidence type="ECO:0000256" key="1">
    <source>
        <dbReference type="ARBA" id="ARBA00022679"/>
    </source>
</evidence>
<comment type="caution">
    <text evidence="2">Lacks conserved residue(s) required for the propagation of feature annotation.</text>
</comment>
<dbReference type="InterPro" id="IPR007536">
    <property type="entry name" value="16SrRNA_methylTrfase_J"/>
</dbReference>
<dbReference type="GO" id="GO:0032259">
    <property type="term" value="P:methylation"/>
    <property type="evidence" value="ECO:0007669"/>
    <property type="project" value="UniProtKB-KW"/>
</dbReference>
<dbReference type="EC" id="2.1.1.242" evidence="2"/>
<dbReference type="GO" id="GO:0008168">
    <property type="term" value="F:methyltransferase activity"/>
    <property type="evidence" value="ECO:0007669"/>
    <property type="project" value="UniProtKB-KW"/>
</dbReference>
<keyword evidence="2" id="KW-0698">rRNA processing</keyword>
<comment type="caution">
    <text evidence="3">The sequence shown here is derived from an EMBL/GenBank/DDBJ whole genome shotgun (WGS) entry which is preliminary data.</text>
</comment>
<dbReference type="PANTHER" id="PTHR36112:SF1">
    <property type="entry name" value="RIBOSOMAL RNA SMALL SUBUNIT METHYLTRANSFERASE J"/>
    <property type="match status" value="1"/>
</dbReference>
<dbReference type="InterPro" id="IPR029063">
    <property type="entry name" value="SAM-dependent_MTases_sf"/>
</dbReference>
<feature type="binding site" evidence="2">
    <location>
        <begin position="146"/>
        <end position="147"/>
    </location>
    <ligand>
        <name>S-adenosyl-L-methionine</name>
        <dbReference type="ChEBI" id="CHEBI:59789"/>
    </ligand>
</feature>
<feature type="binding site" evidence="2">
    <location>
        <position position="200"/>
    </location>
    <ligand>
        <name>S-adenosyl-L-methionine</name>
        <dbReference type="ChEBI" id="CHEBI:59789"/>
    </ligand>
</feature>
<comment type="subcellular location">
    <subcellularLocation>
        <location evidence="2">Cytoplasm</location>
    </subcellularLocation>
</comment>
<keyword evidence="1 2" id="KW-0808">Transferase</keyword>
<dbReference type="HAMAP" id="MF_01523">
    <property type="entry name" value="16SrRNA_methyltr_J"/>
    <property type="match status" value="1"/>
</dbReference>
<evidence type="ECO:0000313" key="3">
    <source>
        <dbReference type="EMBL" id="MBD8771433.1"/>
    </source>
</evidence>
<dbReference type="SUPFAM" id="SSF53335">
    <property type="entry name" value="S-adenosyl-L-methionine-dependent methyltransferases"/>
    <property type="match status" value="1"/>
</dbReference>